<reference evidence="2 3" key="1">
    <citation type="journal article" date="2019" name="Commun. Biol.">
        <title>The bagworm genome reveals a unique fibroin gene that provides high tensile strength.</title>
        <authorList>
            <person name="Kono N."/>
            <person name="Nakamura H."/>
            <person name="Ohtoshi R."/>
            <person name="Tomita M."/>
            <person name="Numata K."/>
            <person name="Arakawa K."/>
        </authorList>
    </citation>
    <scope>NUCLEOTIDE SEQUENCE [LARGE SCALE GENOMIC DNA]</scope>
</reference>
<dbReference type="AlphaFoldDB" id="A0A4C1YZF2"/>
<keyword evidence="3" id="KW-1185">Reference proteome</keyword>
<feature type="region of interest" description="Disordered" evidence="1">
    <location>
        <begin position="117"/>
        <end position="148"/>
    </location>
</feature>
<accession>A0A4C1YZF2</accession>
<proteinExistence type="predicted"/>
<organism evidence="2 3">
    <name type="scientific">Eumeta variegata</name>
    <name type="common">Bagworm moth</name>
    <name type="synonym">Eumeta japonica</name>
    <dbReference type="NCBI Taxonomy" id="151549"/>
    <lineage>
        <taxon>Eukaryota</taxon>
        <taxon>Metazoa</taxon>
        <taxon>Ecdysozoa</taxon>
        <taxon>Arthropoda</taxon>
        <taxon>Hexapoda</taxon>
        <taxon>Insecta</taxon>
        <taxon>Pterygota</taxon>
        <taxon>Neoptera</taxon>
        <taxon>Endopterygota</taxon>
        <taxon>Lepidoptera</taxon>
        <taxon>Glossata</taxon>
        <taxon>Ditrysia</taxon>
        <taxon>Tineoidea</taxon>
        <taxon>Psychidae</taxon>
        <taxon>Oiketicinae</taxon>
        <taxon>Eumeta</taxon>
    </lineage>
</organism>
<sequence length="217" mass="25007">MPRAPATPTLVPFPDRPVPPELAYVTKVQRAVLWSTTIAPLSLNQSLLHRISYSYQRNQKKKKRRDRALRSFVFSCDPRPAVCSIRDLAANLKECLSLDTGSDLIFSSDFTRGLDPVPGGTYNTDEDRDRLTGKTEKGWSRPRGPQNRRVEIAPHGPRRFNENRRERRTAPTNWTGHLVKVTGHLQSRTWSETFREASLMVIIYQFFCPIWSKVIWD</sequence>
<comment type="caution">
    <text evidence="2">The sequence shown here is derived from an EMBL/GenBank/DDBJ whole genome shotgun (WGS) entry which is preliminary data.</text>
</comment>
<dbReference type="Proteomes" id="UP000299102">
    <property type="component" value="Unassembled WGS sequence"/>
</dbReference>
<evidence type="ECO:0000256" key="1">
    <source>
        <dbReference type="SAM" id="MobiDB-lite"/>
    </source>
</evidence>
<feature type="compositionally biased region" description="Basic and acidic residues" evidence="1">
    <location>
        <begin position="125"/>
        <end position="139"/>
    </location>
</feature>
<gene>
    <name evidence="2" type="ORF">EVAR_59746_1</name>
</gene>
<name>A0A4C1YZF2_EUMVA</name>
<dbReference type="EMBL" id="BGZK01001534">
    <property type="protein sequence ID" value="GBP81851.1"/>
    <property type="molecule type" value="Genomic_DNA"/>
</dbReference>
<protein>
    <submittedName>
        <fullName evidence="2">Uncharacterized protein</fullName>
    </submittedName>
</protein>
<evidence type="ECO:0000313" key="3">
    <source>
        <dbReference type="Proteomes" id="UP000299102"/>
    </source>
</evidence>
<evidence type="ECO:0000313" key="2">
    <source>
        <dbReference type="EMBL" id="GBP81851.1"/>
    </source>
</evidence>